<dbReference type="Pfam" id="PF00780">
    <property type="entry name" value="CNH"/>
    <property type="match status" value="1"/>
</dbReference>
<dbReference type="PANTHER" id="PTHR22988">
    <property type="entry name" value="MYOTONIC DYSTROPHY S/T KINASE-RELATED"/>
    <property type="match status" value="1"/>
</dbReference>
<evidence type="ECO:0000313" key="4">
    <source>
        <dbReference type="Proteomes" id="UP000580250"/>
    </source>
</evidence>
<dbReference type="GO" id="GO:0031032">
    <property type="term" value="P:actomyosin structure organization"/>
    <property type="evidence" value="ECO:0007669"/>
    <property type="project" value="TreeGrafter"/>
</dbReference>
<evidence type="ECO:0000259" key="2">
    <source>
        <dbReference type="PROSITE" id="PS50219"/>
    </source>
</evidence>
<dbReference type="GO" id="GO:0005737">
    <property type="term" value="C:cytoplasm"/>
    <property type="evidence" value="ECO:0007669"/>
    <property type="project" value="TreeGrafter"/>
</dbReference>
<dbReference type="PROSITE" id="PS50219">
    <property type="entry name" value="CNH"/>
    <property type="match status" value="1"/>
</dbReference>
<dbReference type="Proteomes" id="UP000580250">
    <property type="component" value="Unassembled WGS sequence"/>
</dbReference>
<dbReference type="OrthoDB" id="2156623at2759"/>
<dbReference type="SUPFAM" id="SSF50978">
    <property type="entry name" value="WD40 repeat-like"/>
    <property type="match status" value="1"/>
</dbReference>
<name>A0A6V7XG15_MELEN</name>
<feature type="region of interest" description="Disordered" evidence="1">
    <location>
        <begin position="1"/>
        <end position="28"/>
    </location>
</feature>
<organism evidence="3 4">
    <name type="scientific">Meloidogyne enterolobii</name>
    <name type="common">Root-knot nematode worm</name>
    <name type="synonym">Meloidogyne mayaguensis</name>
    <dbReference type="NCBI Taxonomy" id="390850"/>
    <lineage>
        <taxon>Eukaryota</taxon>
        <taxon>Metazoa</taxon>
        <taxon>Ecdysozoa</taxon>
        <taxon>Nematoda</taxon>
        <taxon>Chromadorea</taxon>
        <taxon>Rhabditida</taxon>
        <taxon>Tylenchina</taxon>
        <taxon>Tylenchomorpha</taxon>
        <taxon>Tylenchoidea</taxon>
        <taxon>Meloidogynidae</taxon>
        <taxon>Meloidogyninae</taxon>
        <taxon>Meloidogyne</taxon>
    </lineage>
</organism>
<gene>
    <name evidence="3" type="ORF">MENT_LOCUS51590</name>
</gene>
<reference evidence="3 4" key="1">
    <citation type="submission" date="2020-08" db="EMBL/GenBank/DDBJ databases">
        <authorList>
            <person name="Koutsovoulos G."/>
            <person name="Danchin GJ E."/>
        </authorList>
    </citation>
    <scope>NUCLEOTIDE SEQUENCE [LARGE SCALE GENOMIC DNA]</scope>
</reference>
<protein>
    <recommendedName>
        <fullName evidence="2">CNH domain-containing protein</fullName>
    </recommendedName>
</protein>
<dbReference type="InterPro" id="IPR036322">
    <property type="entry name" value="WD40_repeat_dom_sf"/>
</dbReference>
<dbReference type="InterPro" id="IPR050839">
    <property type="entry name" value="Rho-assoc_Ser/Thr_Kinase"/>
</dbReference>
<dbReference type="GO" id="GO:0005856">
    <property type="term" value="C:cytoskeleton"/>
    <property type="evidence" value="ECO:0007669"/>
    <property type="project" value="TreeGrafter"/>
</dbReference>
<evidence type="ECO:0000256" key="1">
    <source>
        <dbReference type="SAM" id="MobiDB-lite"/>
    </source>
</evidence>
<feature type="domain" description="CNH" evidence="2">
    <location>
        <begin position="1"/>
        <end position="236"/>
    </location>
</feature>
<dbReference type="InterPro" id="IPR001180">
    <property type="entry name" value="CNH_dom"/>
</dbReference>
<evidence type="ECO:0000313" key="3">
    <source>
        <dbReference type="EMBL" id="CAD2198294.1"/>
    </source>
</evidence>
<comment type="caution">
    <text evidence="3">The sequence shown here is derived from an EMBL/GenBank/DDBJ whole genome shotgun (WGS) entry which is preliminary data.</text>
</comment>
<proteinExistence type="predicted"/>
<dbReference type="EMBL" id="CAJEWN010001543">
    <property type="protein sequence ID" value="CAD2198294.1"/>
    <property type="molecule type" value="Genomic_DNA"/>
</dbReference>
<dbReference type="GO" id="GO:0004674">
    <property type="term" value="F:protein serine/threonine kinase activity"/>
    <property type="evidence" value="ECO:0007669"/>
    <property type="project" value="TreeGrafter"/>
</dbReference>
<feature type="compositionally biased region" description="Polar residues" evidence="1">
    <location>
        <begin position="1"/>
        <end position="15"/>
    </location>
</feature>
<accession>A0A6V7XG15</accession>
<dbReference type="PANTHER" id="PTHR22988:SF66">
    <property type="entry name" value="SERINE_THREONINE-PROTEIN KINASE GENGHIS KHAN"/>
    <property type="match status" value="1"/>
</dbReference>
<dbReference type="AlphaFoldDB" id="A0A6V7XG15"/>
<sequence>MDKSSRNTGLSSSLLGTGHPSRLSSHGTNTTGTLQHYFATALNKSVLVFQINRSEKRHSAMRERAIPGQPQCLSISQGRLFVGYPGSFRVWDLLDNSQISLVNLEDGSLQFLNQTLYDAEMIISVWPQRDSDNNDKSTDINKHGEVQLSSQGRPKEYLLVFQKLGLYVDTNGRRSRSQELMFPCRGTGQSSFAYRSSHLLHFSEHQICVFKVQTAEWIQTINLRLSRPLHSNGLFVLCQILDLPHLVMLGANQPGSTEKLFFVIFRE</sequence>